<dbReference type="PANTHER" id="PTHR43433">
    <property type="entry name" value="HYDROLASE, ALPHA/BETA FOLD FAMILY PROTEIN"/>
    <property type="match status" value="1"/>
</dbReference>
<proteinExistence type="predicted"/>
<evidence type="ECO:0000313" key="3">
    <source>
        <dbReference type="Proteomes" id="UP001147653"/>
    </source>
</evidence>
<evidence type="ECO:0000259" key="1">
    <source>
        <dbReference type="Pfam" id="PF12697"/>
    </source>
</evidence>
<dbReference type="PRINTS" id="PR00111">
    <property type="entry name" value="ABHYDROLASE"/>
</dbReference>
<keyword evidence="3" id="KW-1185">Reference proteome</keyword>
<accession>A0A9X3S886</accession>
<dbReference type="InterPro" id="IPR050471">
    <property type="entry name" value="AB_hydrolase"/>
</dbReference>
<feature type="domain" description="AB hydrolase-1" evidence="1">
    <location>
        <begin position="32"/>
        <end position="257"/>
    </location>
</feature>
<dbReference type="Proteomes" id="UP001147653">
    <property type="component" value="Unassembled WGS sequence"/>
</dbReference>
<feature type="non-terminal residue" evidence="2">
    <location>
        <position position="287"/>
    </location>
</feature>
<sequence>MARQVNQELRFCAVPGGRIAYATVGSGPPLVIPALWVSHAEHDWSEPEFRAFVGALAEHHTVIRYDRLRTGLSDRDVGEADEVATLSALVDHLELDAFDLLGLSAGGATALAYAAAQPARVRSLALFGAFADGTAVAPEPLRVAIVATVRAHWGAGSRLLADVWLPGASASLRERFAALQRASASPEVAASILEAIYATDVRALLPAVTAPTVVMHRRDDRAIPYALARDLAAALPNARLVGLDGAMHPPWLGAAKPVLATVAAHLAGPAAPDGGAPPDGADAPDGA</sequence>
<comment type="caution">
    <text evidence="2">The sequence shown here is derived from an EMBL/GenBank/DDBJ whole genome shotgun (WGS) entry which is preliminary data.</text>
</comment>
<evidence type="ECO:0000313" key="2">
    <source>
        <dbReference type="EMBL" id="MDA0180021.1"/>
    </source>
</evidence>
<gene>
    <name evidence="2" type="ORF">OJ997_06920</name>
</gene>
<keyword evidence="2" id="KW-0378">Hydrolase</keyword>
<dbReference type="SUPFAM" id="SSF53474">
    <property type="entry name" value="alpha/beta-Hydrolases"/>
    <property type="match status" value="1"/>
</dbReference>
<dbReference type="EMBL" id="JAPDDP010000008">
    <property type="protein sequence ID" value="MDA0180021.1"/>
    <property type="molecule type" value="Genomic_DNA"/>
</dbReference>
<organism evidence="2 3">
    <name type="scientific">Solirubrobacter phytolaccae</name>
    <dbReference type="NCBI Taxonomy" id="1404360"/>
    <lineage>
        <taxon>Bacteria</taxon>
        <taxon>Bacillati</taxon>
        <taxon>Actinomycetota</taxon>
        <taxon>Thermoleophilia</taxon>
        <taxon>Solirubrobacterales</taxon>
        <taxon>Solirubrobacteraceae</taxon>
        <taxon>Solirubrobacter</taxon>
    </lineage>
</organism>
<dbReference type="RefSeq" id="WP_270024331.1">
    <property type="nucleotide sequence ID" value="NZ_JAPDDP010000008.1"/>
</dbReference>
<reference evidence="2" key="1">
    <citation type="submission" date="2022-10" db="EMBL/GenBank/DDBJ databases">
        <title>The WGS of Solirubrobacter phytolaccae KCTC 29190.</title>
        <authorList>
            <person name="Jiang Z."/>
        </authorList>
    </citation>
    <scope>NUCLEOTIDE SEQUENCE</scope>
    <source>
        <strain evidence="2">KCTC 29190</strain>
    </source>
</reference>
<dbReference type="InterPro" id="IPR000073">
    <property type="entry name" value="AB_hydrolase_1"/>
</dbReference>
<dbReference type="Gene3D" id="3.40.50.1820">
    <property type="entry name" value="alpha/beta hydrolase"/>
    <property type="match status" value="1"/>
</dbReference>
<name>A0A9X3S886_9ACTN</name>
<dbReference type="Pfam" id="PF12697">
    <property type="entry name" value="Abhydrolase_6"/>
    <property type="match status" value="1"/>
</dbReference>
<dbReference type="InterPro" id="IPR029058">
    <property type="entry name" value="AB_hydrolase_fold"/>
</dbReference>
<dbReference type="GO" id="GO:0016787">
    <property type="term" value="F:hydrolase activity"/>
    <property type="evidence" value="ECO:0007669"/>
    <property type="project" value="UniProtKB-KW"/>
</dbReference>
<protein>
    <submittedName>
        <fullName evidence="2">Alpha/beta hydrolase</fullName>
    </submittedName>
</protein>
<dbReference type="PANTHER" id="PTHR43433:SF8">
    <property type="entry name" value="BIFUNCTIONAL LIPASE_ADENYLATE CYCLASE LIPJ"/>
    <property type="match status" value="1"/>
</dbReference>
<dbReference type="AlphaFoldDB" id="A0A9X3S886"/>